<reference evidence="1" key="2">
    <citation type="submission" date="2020-10" db="EMBL/GenBank/DDBJ databases">
        <authorList>
            <person name="Peck L.D."/>
            <person name="Nowell R.W."/>
            <person name="Flood J."/>
            <person name="Ryan M.J."/>
            <person name="Barraclough T.G."/>
        </authorList>
    </citation>
    <scope>NUCLEOTIDE SEQUENCE</scope>
    <source>
        <strain evidence="1">IMI 127659i</strain>
    </source>
</reference>
<sequence>MSSDPIQSALNGGSSCISPATNLQLDSEEYRKVEAMMQRMMEFMCDQFRIMNDRISELKVEVGEIGAGKTMSALESINERLSHFNDINARFNETGMLDHGNIKALDVFDGRLLNIQEDIKFLKHSIQGTTDESDDSIKCYIGKIEERLINLEGNLHRLEDRMFANLDGAIDDETGFITLVMDPVDFQKLNGMNPTEIAQKLREKGSGWKIESVKLRPPKTADQQSQVLINFLTRESEQYMRQHISEMSELFGLEHGVFCLSPVYTMHVEHLVPHLAKNRMEHKDLEEALLKALGVKDLKAKVTYDRMLLKTTSFDVVSRLCLTGVNIFGHYYEVK</sequence>
<organism evidence="1 2">
    <name type="scientific">Fusarium xylarioides</name>
    <dbReference type="NCBI Taxonomy" id="221167"/>
    <lineage>
        <taxon>Eukaryota</taxon>
        <taxon>Fungi</taxon>
        <taxon>Dikarya</taxon>
        <taxon>Ascomycota</taxon>
        <taxon>Pezizomycotina</taxon>
        <taxon>Sordariomycetes</taxon>
        <taxon>Hypocreomycetidae</taxon>
        <taxon>Hypocreales</taxon>
        <taxon>Nectriaceae</taxon>
        <taxon>Fusarium</taxon>
        <taxon>Fusarium fujikuroi species complex</taxon>
    </lineage>
</organism>
<evidence type="ECO:0000313" key="2">
    <source>
        <dbReference type="Proteomes" id="UP000750502"/>
    </source>
</evidence>
<gene>
    <name evidence="1" type="ORF">H9Q72_002532</name>
</gene>
<keyword evidence="2" id="KW-1185">Reference proteome</keyword>
<protein>
    <submittedName>
        <fullName evidence="1">Uncharacterized protein</fullName>
    </submittedName>
</protein>
<accession>A0A9P7I5H8</accession>
<comment type="caution">
    <text evidence="1">The sequence shown here is derived from an EMBL/GenBank/DDBJ whole genome shotgun (WGS) entry which is preliminary data.</text>
</comment>
<dbReference type="Proteomes" id="UP000750502">
    <property type="component" value="Unassembled WGS sequence"/>
</dbReference>
<evidence type="ECO:0000313" key="1">
    <source>
        <dbReference type="EMBL" id="KAG5770743.1"/>
    </source>
</evidence>
<proteinExistence type="predicted"/>
<dbReference type="OrthoDB" id="5087029at2759"/>
<name>A0A9P7I5H8_9HYPO</name>
<reference evidence="1" key="1">
    <citation type="journal article" date="2020" name="bioRxiv">
        <title>Historical genomics reveals the evolutionary mechanisms behind multiple outbreaks of the host-specific coffee wilt pathogen Fusarium xylarioides.</title>
        <authorList>
            <person name="Peck D."/>
            <person name="Nowell R.W."/>
            <person name="Flood J."/>
            <person name="Ryan M.J."/>
            <person name="Barraclough T.G."/>
        </authorList>
    </citation>
    <scope>NUCLEOTIDE SEQUENCE</scope>
    <source>
        <strain evidence="1">IMI 127659i</strain>
    </source>
</reference>
<dbReference type="EMBL" id="JADFTT010000052">
    <property type="protein sequence ID" value="KAG5770743.1"/>
    <property type="molecule type" value="Genomic_DNA"/>
</dbReference>
<dbReference type="AlphaFoldDB" id="A0A9P7I5H8"/>